<evidence type="ECO:0000313" key="1">
    <source>
        <dbReference type="EMBL" id="SFS02838.1"/>
    </source>
</evidence>
<sequence length="49" mass="5630">MDDIEATVREFLASADDCYSEYDNGYTDADATLRRLETHIDDLRDAVEE</sequence>
<name>A0A1I6LHQ6_9EURY</name>
<reference evidence="1 2" key="1">
    <citation type="submission" date="2016-10" db="EMBL/GenBank/DDBJ databases">
        <authorList>
            <person name="de Groot N.N."/>
        </authorList>
    </citation>
    <scope>NUCLEOTIDE SEQUENCE [LARGE SCALE GENOMIC DNA]</scope>
    <source>
        <strain evidence="1 2">CGMCC 1.10457</strain>
    </source>
</reference>
<dbReference type="AlphaFoldDB" id="A0A1I6LHQ6"/>
<keyword evidence="2" id="KW-1185">Reference proteome</keyword>
<dbReference type="OrthoDB" id="211218at2157"/>
<dbReference type="EMBL" id="FOZK01000002">
    <property type="protein sequence ID" value="SFS02838.1"/>
    <property type="molecule type" value="Genomic_DNA"/>
</dbReference>
<evidence type="ECO:0000313" key="2">
    <source>
        <dbReference type="Proteomes" id="UP000199062"/>
    </source>
</evidence>
<proteinExistence type="predicted"/>
<dbReference type="RefSeq" id="WP_177227475.1">
    <property type="nucleotide sequence ID" value="NZ_FOZK01000002.1"/>
</dbReference>
<protein>
    <submittedName>
        <fullName evidence="1">Uncharacterized protein</fullName>
    </submittedName>
</protein>
<dbReference type="Proteomes" id="UP000199062">
    <property type="component" value="Unassembled WGS sequence"/>
</dbReference>
<gene>
    <name evidence="1" type="ORF">SAMN05216559_2697</name>
</gene>
<organism evidence="1 2">
    <name type="scientific">Halomicrobium zhouii</name>
    <dbReference type="NCBI Taxonomy" id="767519"/>
    <lineage>
        <taxon>Archaea</taxon>
        <taxon>Methanobacteriati</taxon>
        <taxon>Methanobacteriota</taxon>
        <taxon>Stenosarchaea group</taxon>
        <taxon>Halobacteria</taxon>
        <taxon>Halobacteriales</taxon>
        <taxon>Haloarculaceae</taxon>
        <taxon>Halomicrobium</taxon>
    </lineage>
</organism>
<accession>A0A1I6LHQ6</accession>